<proteinExistence type="predicted"/>
<dbReference type="Gene3D" id="1.20.900.10">
    <property type="entry name" value="Dbl homology (DH) domain"/>
    <property type="match status" value="1"/>
</dbReference>
<dbReference type="PANTHER" id="PTHR12673:SF159">
    <property type="entry name" value="LD03170P"/>
    <property type="match status" value="1"/>
</dbReference>
<feature type="domain" description="DH" evidence="3">
    <location>
        <begin position="1"/>
        <end position="102"/>
    </location>
</feature>
<reference evidence="4" key="1">
    <citation type="submission" date="2023-10" db="EMBL/GenBank/DDBJ databases">
        <title>Genome assemblies of two species of porcelain crab, Petrolisthes cinctipes and Petrolisthes manimaculis (Anomura: Porcellanidae).</title>
        <authorList>
            <person name="Angst P."/>
        </authorList>
    </citation>
    <scope>NUCLEOTIDE SEQUENCE</scope>
    <source>
        <strain evidence="4">PB745_01</strain>
        <tissue evidence="4">Gill</tissue>
    </source>
</reference>
<comment type="caution">
    <text evidence="4">The sequence shown here is derived from an EMBL/GenBank/DDBJ whole genome shotgun (WGS) entry which is preliminary data.</text>
</comment>
<evidence type="ECO:0000313" key="4">
    <source>
        <dbReference type="EMBL" id="KAK3857475.1"/>
    </source>
</evidence>
<dbReference type="InterPro" id="IPR035899">
    <property type="entry name" value="DBL_dom_sf"/>
</dbReference>
<dbReference type="InterPro" id="IPR000219">
    <property type="entry name" value="DH_dom"/>
</dbReference>
<dbReference type="GO" id="GO:0005737">
    <property type="term" value="C:cytoplasm"/>
    <property type="evidence" value="ECO:0007669"/>
    <property type="project" value="TreeGrafter"/>
</dbReference>
<evidence type="ECO:0000256" key="2">
    <source>
        <dbReference type="SAM" id="MobiDB-lite"/>
    </source>
</evidence>
<dbReference type="GO" id="GO:0005085">
    <property type="term" value="F:guanyl-nucleotide exchange factor activity"/>
    <property type="evidence" value="ECO:0007669"/>
    <property type="project" value="InterPro"/>
</dbReference>
<protein>
    <recommendedName>
        <fullName evidence="3">DH domain-containing protein</fullName>
    </recommendedName>
</protein>
<feature type="region of interest" description="Disordered" evidence="2">
    <location>
        <begin position="284"/>
        <end position="306"/>
    </location>
</feature>
<dbReference type="PANTHER" id="PTHR12673">
    <property type="entry name" value="FACIOGENITAL DYSPLASIA PROTEIN"/>
    <property type="match status" value="1"/>
</dbReference>
<name>A0AAE1ENU3_PETCI</name>
<feature type="coiled-coil region" evidence="1">
    <location>
        <begin position="85"/>
        <end position="112"/>
    </location>
</feature>
<sequence length="393" mass="43909">MLLPMLSIYQEYVRNHHYSLQVLAECKQNSHFAAFLNRLENKPNLQGRTLETFLTYPMRQIPRYIITLHELLAHTPHNHVERKSLDHARMQLEDLSRQMHDEVSETENIRKNLSIERMIVEGCDILLDVNQMFVRQGKKPAAPGPLSSCFPKEAVPSFPRRSIDFPRKTTDLFTSEDGEDPGATPRSQRSHSTVSYMSREQQIATFGNRRRLSSLRQSSLGSALPSMLSGGAGASMVRHTLSLGASPLSPPQHDTGRRASDIPRIRKKSVRISDESFDECEELAAGGQQGPAVFSPTGTPTSSPEDMEEARAAGLTPVEERSSLDSNWCDVLPEMDNEVRHWPGSQAAVALNVDPSTSHTSGVIVALLMVVKAEVRSRFSNDGWLRERSCARQ</sequence>
<keyword evidence="5" id="KW-1185">Reference proteome</keyword>
<feature type="compositionally biased region" description="Polar residues" evidence="2">
    <location>
        <begin position="185"/>
        <end position="196"/>
    </location>
</feature>
<dbReference type="InterPro" id="IPR051092">
    <property type="entry name" value="FYVE_RhoGEF_PH"/>
</dbReference>
<dbReference type="AlphaFoldDB" id="A0AAE1ENU3"/>
<organism evidence="4 5">
    <name type="scientific">Petrolisthes cinctipes</name>
    <name type="common">Flat porcelain crab</name>
    <dbReference type="NCBI Taxonomy" id="88211"/>
    <lineage>
        <taxon>Eukaryota</taxon>
        <taxon>Metazoa</taxon>
        <taxon>Ecdysozoa</taxon>
        <taxon>Arthropoda</taxon>
        <taxon>Crustacea</taxon>
        <taxon>Multicrustacea</taxon>
        <taxon>Malacostraca</taxon>
        <taxon>Eumalacostraca</taxon>
        <taxon>Eucarida</taxon>
        <taxon>Decapoda</taxon>
        <taxon>Pleocyemata</taxon>
        <taxon>Anomura</taxon>
        <taxon>Galatheoidea</taxon>
        <taxon>Porcellanidae</taxon>
        <taxon>Petrolisthes</taxon>
    </lineage>
</organism>
<gene>
    <name evidence="4" type="ORF">Pcinc_036272</name>
</gene>
<dbReference type="PROSITE" id="PS50010">
    <property type="entry name" value="DH_2"/>
    <property type="match status" value="1"/>
</dbReference>
<dbReference type="Proteomes" id="UP001286313">
    <property type="component" value="Unassembled WGS sequence"/>
</dbReference>
<evidence type="ECO:0000259" key="3">
    <source>
        <dbReference type="PROSITE" id="PS50010"/>
    </source>
</evidence>
<feature type="compositionally biased region" description="Basic and acidic residues" evidence="2">
    <location>
        <begin position="161"/>
        <end position="170"/>
    </location>
</feature>
<dbReference type="EMBL" id="JAWQEG010005597">
    <property type="protein sequence ID" value="KAK3857475.1"/>
    <property type="molecule type" value="Genomic_DNA"/>
</dbReference>
<dbReference type="Pfam" id="PF00621">
    <property type="entry name" value="RhoGEF"/>
    <property type="match status" value="1"/>
</dbReference>
<keyword evidence="1" id="KW-0175">Coiled coil</keyword>
<evidence type="ECO:0000313" key="5">
    <source>
        <dbReference type="Proteomes" id="UP001286313"/>
    </source>
</evidence>
<evidence type="ECO:0000256" key="1">
    <source>
        <dbReference type="SAM" id="Coils"/>
    </source>
</evidence>
<feature type="region of interest" description="Disordered" evidence="2">
    <location>
        <begin position="160"/>
        <end position="196"/>
    </location>
</feature>
<dbReference type="SUPFAM" id="SSF48065">
    <property type="entry name" value="DBL homology domain (DH-domain)"/>
    <property type="match status" value="1"/>
</dbReference>
<accession>A0AAE1ENU3</accession>